<gene>
    <name evidence="1" type="ORF">OD750_016165</name>
</gene>
<dbReference type="RefSeq" id="WP_263541722.1">
    <property type="nucleotide sequence ID" value="NZ_JAOVZO020000018.1"/>
</dbReference>
<protein>
    <submittedName>
        <fullName evidence="1">Uncharacterized protein</fullName>
    </submittedName>
</protein>
<evidence type="ECO:0000313" key="1">
    <source>
        <dbReference type="EMBL" id="MDC8014080.1"/>
    </source>
</evidence>
<keyword evidence="2" id="KW-1185">Reference proteome</keyword>
<dbReference type="EMBL" id="JAOVZO020000018">
    <property type="protein sequence ID" value="MDC8014080.1"/>
    <property type="molecule type" value="Genomic_DNA"/>
</dbReference>
<dbReference type="AlphaFoldDB" id="A0A9X3YMQ0"/>
<dbReference type="Proteomes" id="UP001139971">
    <property type="component" value="Unassembled WGS sequence"/>
</dbReference>
<sequence>MTNIVHFKARGPRAYLREAQEQRIPVRVKREGIDPGWVHGFIVDVSAEFLLIAEVSDSMHYDGFLVVALADVTHAEEDPSREFVEKALAINEEVLVAPVGLRLDDWGVIARGAASLAPVISVNMLDDETGEASYIGQLEGVDAETLTLREIDPNARWYPDTGEYDYADIGSIGFGTAYMDTLYRVAGKPSDPLEPRAIRTTDPVR</sequence>
<proteinExistence type="predicted"/>
<comment type="caution">
    <text evidence="1">The sequence shown here is derived from an EMBL/GenBank/DDBJ whole genome shotgun (WGS) entry which is preliminary data.</text>
</comment>
<evidence type="ECO:0000313" key="2">
    <source>
        <dbReference type="Proteomes" id="UP001139971"/>
    </source>
</evidence>
<organism evidence="1 2">
    <name type="scientific">Tahibacter soli</name>
    <dbReference type="NCBI Taxonomy" id="2983605"/>
    <lineage>
        <taxon>Bacteria</taxon>
        <taxon>Pseudomonadati</taxon>
        <taxon>Pseudomonadota</taxon>
        <taxon>Gammaproteobacteria</taxon>
        <taxon>Lysobacterales</taxon>
        <taxon>Rhodanobacteraceae</taxon>
        <taxon>Tahibacter</taxon>
    </lineage>
</organism>
<accession>A0A9X3YMQ0</accession>
<name>A0A9X3YMQ0_9GAMM</name>
<reference evidence="1" key="1">
    <citation type="submission" date="2023-02" db="EMBL/GenBank/DDBJ databases">
        <title>Tahibacter soli sp. nov. isolated from soil.</title>
        <authorList>
            <person name="Baek J.H."/>
            <person name="Lee J.K."/>
            <person name="Choi D.G."/>
            <person name="Jeon C.O."/>
        </authorList>
    </citation>
    <scope>NUCLEOTIDE SEQUENCE</scope>
    <source>
        <strain evidence="1">BL</strain>
    </source>
</reference>